<keyword evidence="1" id="KW-0175">Coiled coil</keyword>
<feature type="compositionally biased region" description="Polar residues" evidence="2">
    <location>
        <begin position="267"/>
        <end position="280"/>
    </location>
</feature>
<evidence type="ECO:0008006" key="7">
    <source>
        <dbReference type="Google" id="ProtNLM"/>
    </source>
</evidence>
<dbReference type="AlphaFoldDB" id="A0A094IM33"/>
<evidence type="ECO:0000313" key="5">
    <source>
        <dbReference type="EMBL" id="KFZ28750.1"/>
    </source>
</evidence>
<keyword evidence="3" id="KW-0812">Transmembrane</keyword>
<dbReference type="Proteomes" id="UP000053718">
    <property type="component" value="Unassembled WGS sequence"/>
</dbReference>
<sequence>MKRIILASVLAVAVAYTGHVEAQQGARGSRWQPEQFGPIVPTDTMWSISQYYARQRGVSMFDMMDAIVAENPRAFRDNRPDFMLTGFFLTIPELGDASNSAAPTAATAENRPAVELESEPATEIATTDTAEPATTEEATDTSPVDETEIAISVSEMQALRTQLSDSIGLIENLQGENQELQQKLAAVTEELNALRAAADAEQRASAEMELIKDELAAGTEGEQTAEAVAAEPEALNPAATDEAADAGPVVTEEPAADAEAAPPVVTSEPQQAERTTPARKQTTWVDWLMKPLHLGIIGLLLVLTLGGLWYAAYLRRINKEFEEQPQAADAKTGANAETDVADVKAEAAAAVATVTVADEHDWQEQALPPQNNENDDVEVSDVDLDEYLREHGGDNAQNDELDDDDDAISKEVDELLAFEPETLDDDLANEVATDKVGAEESERVPEYRPLDDEPESLAGEEQKTDSFGGLRLDDDMVVPASKSTAPEDDASASTDDDDGYLSIESLMEEADTEASEDSDDPYDKEKIGDALGGDESIEHDLSTEELLDESKTPAARLDLAQVYIEMGEVDDAREILEQLQDCGDAEAEAEAEALLKKLEEQGGR</sequence>
<keyword evidence="4" id="KW-0732">Signal</keyword>
<accession>A0A094IM33</accession>
<feature type="transmembrane region" description="Helical" evidence="3">
    <location>
        <begin position="292"/>
        <end position="312"/>
    </location>
</feature>
<feature type="coiled-coil region" evidence="1">
    <location>
        <begin position="163"/>
        <end position="204"/>
    </location>
</feature>
<dbReference type="eggNOG" id="COG3170">
    <property type="taxonomic scope" value="Bacteria"/>
</dbReference>
<feature type="region of interest" description="Disordered" evidence="2">
    <location>
        <begin position="418"/>
        <end position="535"/>
    </location>
</feature>
<feature type="compositionally biased region" description="Low complexity" evidence="2">
    <location>
        <begin position="99"/>
        <end position="136"/>
    </location>
</feature>
<dbReference type="STRING" id="1517416.IDAT_08435"/>
<feature type="region of interest" description="Disordered" evidence="2">
    <location>
        <begin position="99"/>
        <end position="144"/>
    </location>
</feature>
<dbReference type="RefSeq" id="WP_034732708.1">
    <property type="nucleotide sequence ID" value="NZ_JPIN01000007.1"/>
</dbReference>
<feature type="compositionally biased region" description="Basic and acidic residues" evidence="2">
    <location>
        <begin position="432"/>
        <end position="451"/>
    </location>
</feature>
<keyword evidence="3" id="KW-0472">Membrane</keyword>
<evidence type="ECO:0000256" key="4">
    <source>
        <dbReference type="SAM" id="SignalP"/>
    </source>
</evidence>
<feature type="region of interest" description="Disordered" evidence="2">
    <location>
        <begin position="253"/>
        <end position="280"/>
    </location>
</feature>
<evidence type="ECO:0000313" key="6">
    <source>
        <dbReference type="Proteomes" id="UP000053718"/>
    </source>
</evidence>
<dbReference type="OrthoDB" id="5298707at2"/>
<feature type="signal peptide" evidence="4">
    <location>
        <begin position="1"/>
        <end position="22"/>
    </location>
</feature>
<dbReference type="Gene3D" id="1.20.58.2200">
    <property type="match status" value="1"/>
</dbReference>
<gene>
    <name evidence="5" type="ORF">IDAT_08435</name>
</gene>
<feature type="compositionally biased region" description="Low complexity" evidence="2">
    <location>
        <begin position="253"/>
        <end position="266"/>
    </location>
</feature>
<proteinExistence type="predicted"/>
<dbReference type="EMBL" id="JPIN01000007">
    <property type="protein sequence ID" value="KFZ28750.1"/>
    <property type="molecule type" value="Genomic_DNA"/>
</dbReference>
<feature type="compositionally biased region" description="Acidic residues" evidence="2">
    <location>
        <begin position="486"/>
        <end position="499"/>
    </location>
</feature>
<dbReference type="Pfam" id="PF14559">
    <property type="entry name" value="TPR_19"/>
    <property type="match status" value="1"/>
</dbReference>
<name>A0A094IM33_9GAMM</name>
<dbReference type="NCBIfam" id="TIGR03504">
    <property type="entry name" value="FimV_Cterm"/>
    <property type="match status" value="1"/>
</dbReference>
<feature type="chain" id="PRO_5001898763" description="LysM domain-containing protein" evidence="4">
    <location>
        <begin position="23"/>
        <end position="604"/>
    </location>
</feature>
<evidence type="ECO:0000256" key="2">
    <source>
        <dbReference type="SAM" id="MobiDB-lite"/>
    </source>
</evidence>
<dbReference type="InterPro" id="IPR020011">
    <property type="entry name" value="FimV_C"/>
</dbReference>
<comment type="caution">
    <text evidence="5">The sequence shown here is derived from an EMBL/GenBank/DDBJ whole genome shotgun (WGS) entry which is preliminary data.</text>
</comment>
<dbReference type="InterPro" id="IPR038440">
    <property type="entry name" value="FimV_C_sf"/>
</dbReference>
<evidence type="ECO:0000256" key="1">
    <source>
        <dbReference type="SAM" id="Coils"/>
    </source>
</evidence>
<keyword evidence="3" id="KW-1133">Transmembrane helix</keyword>
<protein>
    <recommendedName>
        <fullName evidence="7">LysM domain-containing protein</fullName>
    </recommendedName>
</protein>
<keyword evidence="6" id="KW-1185">Reference proteome</keyword>
<reference evidence="5 6" key="1">
    <citation type="submission" date="2014-06" db="EMBL/GenBank/DDBJ databases">
        <title>Draft genome sequence of Idiomarina sp. MCCC 1A10513.</title>
        <authorList>
            <person name="Du J."/>
            <person name="Lai Q."/>
            <person name="Shao Z."/>
        </authorList>
    </citation>
    <scope>NUCLEOTIDE SEQUENCE [LARGE SCALE GENOMIC DNA]</scope>
    <source>
        <strain evidence="5 6">MCCC 1A10513</strain>
    </source>
</reference>
<organism evidence="5 6">
    <name type="scientific">Pseudidiomarina atlantica</name>
    <dbReference type="NCBI Taxonomy" id="1517416"/>
    <lineage>
        <taxon>Bacteria</taxon>
        <taxon>Pseudomonadati</taxon>
        <taxon>Pseudomonadota</taxon>
        <taxon>Gammaproteobacteria</taxon>
        <taxon>Alteromonadales</taxon>
        <taxon>Idiomarinaceae</taxon>
        <taxon>Pseudidiomarina</taxon>
    </lineage>
</organism>
<feature type="compositionally biased region" description="Acidic residues" evidence="2">
    <location>
        <begin position="506"/>
        <end position="520"/>
    </location>
</feature>
<evidence type="ECO:0000256" key="3">
    <source>
        <dbReference type="SAM" id="Phobius"/>
    </source>
</evidence>